<keyword evidence="1" id="KW-0805">Transcription regulation</keyword>
<evidence type="ECO:0000256" key="1">
    <source>
        <dbReference type="ARBA" id="ARBA00023015"/>
    </source>
</evidence>
<dbReference type="SUPFAM" id="SSF46689">
    <property type="entry name" value="Homeodomain-like"/>
    <property type="match status" value="1"/>
</dbReference>
<evidence type="ECO:0000259" key="4">
    <source>
        <dbReference type="PROSITE" id="PS01124"/>
    </source>
</evidence>
<dbReference type="InterPro" id="IPR018060">
    <property type="entry name" value="HTH_AraC"/>
</dbReference>
<keyword evidence="3" id="KW-0804">Transcription</keyword>
<dbReference type="InterPro" id="IPR046532">
    <property type="entry name" value="DUF6597"/>
</dbReference>
<dbReference type="Pfam" id="PF12833">
    <property type="entry name" value="HTH_18"/>
    <property type="match status" value="1"/>
</dbReference>
<evidence type="ECO:0000313" key="6">
    <source>
        <dbReference type="Proteomes" id="UP001597419"/>
    </source>
</evidence>
<accession>A0ABW5GL05</accession>
<dbReference type="RefSeq" id="WP_345389988.1">
    <property type="nucleotide sequence ID" value="NZ_BAABHG010000004.1"/>
</dbReference>
<name>A0ABW5GL05_9PSEU</name>
<proteinExistence type="predicted"/>
<dbReference type="PANTHER" id="PTHR46796">
    <property type="entry name" value="HTH-TYPE TRANSCRIPTIONAL ACTIVATOR RHAS-RELATED"/>
    <property type="match status" value="1"/>
</dbReference>
<evidence type="ECO:0000256" key="3">
    <source>
        <dbReference type="ARBA" id="ARBA00023163"/>
    </source>
</evidence>
<dbReference type="PROSITE" id="PS01124">
    <property type="entry name" value="HTH_ARAC_FAMILY_2"/>
    <property type="match status" value="1"/>
</dbReference>
<dbReference type="EMBL" id="JBHUKU010000014">
    <property type="protein sequence ID" value="MFD2461551.1"/>
    <property type="molecule type" value="Genomic_DNA"/>
</dbReference>
<reference evidence="6" key="1">
    <citation type="journal article" date="2019" name="Int. J. Syst. Evol. Microbiol.">
        <title>The Global Catalogue of Microorganisms (GCM) 10K type strain sequencing project: providing services to taxonomists for standard genome sequencing and annotation.</title>
        <authorList>
            <consortium name="The Broad Institute Genomics Platform"/>
            <consortium name="The Broad Institute Genome Sequencing Center for Infectious Disease"/>
            <person name="Wu L."/>
            <person name="Ma J."/>
        </authorList>
    </citation>
    <scope>NUCLEOTIDE SEQUENCE [LARGE SCALE GENOMIC DNA]</scope>
    <source>
        <strain evidence="6">CGMCC 4.7643</strain>
    </source>
</reference>
<protein>
    <submittedName>
        <fullName evidence="5">Helix-turn-helix domain-containing protein</fullName>
    </submittedName>
</protein>
<dbReference type="Gene3D" id="1.10.10.60">
    <property type="entry name" value="Homeodomain-like"/>
    <property type="match status" value="1"/>
</dbReference>
<dbReference type="InterPro" id="IPR050204">
    <property type="entry name" value="AraC_XylS_family_regulators"/>
</dbReference>
<evidence type="ECO:0000313" key="5">
    <source>
        <dbReference type="EMBL" id="MFD2461551.1"/>
    </source>
</evidence>
<dbReference type="Pfam" id="PF20240">
    <property type="entry name" value="DUF6597"/>
    <property type="match status" value="1"/>
</dbReference>
<keyword evidence="6" id="KW-1185">Reference proteome</keyword>
<dbReference type="PANTHER" id="PTHR46796:SF15">
    <property type="entry name" value="BLL1074 PROTEIN"/>
    <property type="match status" value="1"/>
</dbReference>
<dbReference type="Proteomes" id="UP001597419">
    <property type="component" value="Unassembled WGS sequence"/>
</dbReference>
<gene>
    <name evidence="5" type="ORF">ACFSYJ_23300</name>
</gene>
<comment type="caution">
    <text evidence="5">The sequence shown here is derived from an EMBL/GenBank/DDBJ whole genome shotgun (WGS) entry which is preliminary data.</text>
</comment>
<dbReference type="SMART" id="SM00342">
    <property type="entry name" value="HTH_ARAC"/>
    <property type="match status" value="1"/>
</dbReference>
<feature type="domain" description="HTH araC/xylS-type" evidence="4">
    <location>
        <begin position="131"/>
        <end position="228"/>
    </location>
</feature>
<dbReference type="InterPro" id="IPR009057">
    <property type="entry name" value="Homeodomain-like_sf"/>
</dbReference>
<organism evidence="5 6">
    <name type="scientific">Amycolatopsis samaneae</name>
    <dbReference type="NCBI Taxonomy" id="664691"/>
    <lineage>
        <taxon>Bacteria</taxon>
        <taxon>Bacillati</taxon>
        <taxon>Actinomycetota</taxon>
        <taxon>Actinomycetes</taxon>
        <taxon>Pseudonocardiales</taxon>
        <taxon>Pseudonocardiaceae</taxon>
        <taxon>Amycolatopsis</taxon>
    </lineage>
</organism>
<keyword evidence="2" id="KW-0238">DNA-binding</keyword>
<evidence type="ECO:0000256" key="2">
    <source>
        <dbReference type="ARBA" id="ARBA00023125"/>
    </source>
</evidence>
<sequence>MGSYATRRGARTGATLWRVTADGPEQRVVPDGVLDLMWFQNRLVVAGPDTGATVVPVSDGEVTHGLRFAPGVAHALLGVATAELTDRRVELSELVRPPGNDGWSFEDDPADALERVFLALWTRTDPERSVLRTAASLDRSAREGRDVRETAELHGLSERSLRRLSNRLFGYGPKTLTRIHRFQHALHLARAGLPLGEVAATAGYADQAHFTRECGSLTGRTPAALTRAG</sequence>